<feature type="domain" description="APCDD1" evidence="8">
    <location>
        <begin position="30"/>
        <end position="300"/>
    </location>
</feature>
<evidence type="ECO:0000256" key="3">
    <source>
        <dbReference type="ARBA" id="ARBA00022729"/>
    </source>
</evidence>
<organism evidence="9 10">
    <name type="scientific">Bombus terrestris</name>
    <name type="common">Buff-tailed bumblebee</name>
    <name type="synonym">Apis terrestris</name>
    <dbReference type="NCBI Taxonomy" id="30195"/>
    <lineage>
        <taxon>Eukaryota</taxon>
        <taxon>Metazoa</taxon>
        <taxon>Ecdysozoa</taxon>
        <taxon>Arthropoda</taxon>
        <taxon>Hexapoda</taxon>
        <taxon>Insecta</taxon>
        <taxon>Pterygota</taxon>
        <taxon>Neoptera</taxon>
        <taxon>Endopterygota</taxon>
        <taxon>Hymenoptera</taxon>
        <taxon>Apocrita</taxon>
        <taxon>Aculeata</taxon>
        <taxon>Apoidea</taxon>
        <taxon>Anthophila</taxon>
        <taxon>Apidae</taxon>
        <taxon>Bombus</taxon>
        <taxon>Bombus</taxon>
    </lineage>
</organism>
<keyword evidence="3 7" id="KW-0732">Signal</keyword>
<feature type="transmembrane region" description="Helical" evidence="6">
    <location>
        <begin position="569"/>
        <end position="594"/>
    </location>
</feature>
<dbReference type="KEGG" id="bter:100645960"/>
<dbReference type="PANTHER" id="PTHR31021:SF1">
    <property type="entry name" value="CHROMOSOME UNDETERMINED SCAFFOLD_56, WHOLE GENOME SHOTGUN SEQUENCE"/>
    <property type="match status" value="1"/>
</dbReference>
<dbReference type="GO" id="GO:0030178">
    <property type="term" value="P:negative regulation of Wnt signaling pathway"/>
    <property type="evidence" value="ECO:0007669"/>
    <property type="project" value="InterPro"/>
</dbReference>
<evidence type="ECO:0000256" key="1">
    <source>
        <dbReference type="ARBA" id="ARBA00004167"/>
    </source>
</evidence>
<name>A0A9B0C1N6_BOMTE</name>
<keyword evidence="5" id="KW-0325">Glycoprotein</keyword>
<feature type="chain" id="PRO_5044697502" evidence="7">
    <location>
        <begin position="22"/>
        <end position="600"/>
    </location>
</feature>
<keyword evidence="4 6" id="KW-0472">Membrane</keyword>
<dbReference type="GO" id="GO:0017147">
    <property type="term" value="F:Wnt-protein binding"/>
    <property type="evidence" value="ECO:0007669"/>
    <property type="project" value="InterPro"/>
</dbReference>
<evidence type="ECO:0000313" key="10">
    <source>
        <dbReference type="RefSeq" id="XP_003400364.1"/>
    </source>
</evidence>
<dbReference type="InterPro" id="IPR042425">
    <property type="entry name" value="APCDD1"/>
</dbReference>
<proteinExistence type="predicted"/>
<dbReference type="PANTHER" id="PTHR31021">
    <property type="entry name" value="ADENOMATOSIS POLYPOSIS COLI DOWN-REGULATED 1"/>
    <property type="match status" value="1"/>
</dbReference>
<evidence type="ECO:0000256" key="4">
    <source>
        <dbReference type="ARBA" id="ARBA00023136"/>
    </source>
</evidence>
<evidence type="ECO:0000313" key="11">
    <source>
        <dbReference type="RefSeq" id="XP_048267703.1"/>
    </source>
</evidence>
<dbReference type="OrthoDB" id="5985602at2759"/>
<protein>
    <submittedName>
        <fullName evidence="10 11">Protein APCDD1</fullName>
    </submittedName>
</protein>
<comment type="subcellular location">
    <subcellularLocation>
        <location evidence="1">Membrane</location>
        <topology evidence="1">Single-pass membrane protein</topology>
    </subcellularLocation>
</comment>
<evidence type="ECO:0000259" key="8">
    <source>
        <dbReference type="SMART" id="SM01352"/>
    </source>
</evidence>
<keyword evidence="2 6" id="KW-0812">Transmembrane</keyword>
<dbReference type="RefSeq" id="XP_048267703.1">
    <property type="nucleotide sequence ID" value="XM_048411746.1"/>
</dbReference>
<evidence type="ECO:0000256" key="6">
    <source>
        <dbReference type="SAM" id="Phobius"/>
    </source>
</evidence>
<evidence type="ECO:0000256" key="7">
    <source>
        <dbReference type="SAM" id="SignalP"/>
    </source>
</evidence>
<dbReference type="AlphaFoldDB" id="A0A9B0C1N6"/>
<dbReference type="InterPro" id="IPR029405">
    <property type="entry name" value="APCDD1_dom"/>
</dbReference>
<dbReference type="GO" id="GO:0005886">
    <property type="term" value="C:plasma membrane"/>
    <property type="evidence" value="ECO:0007669"/>
    <property type="project" value="InterPro"/>
</dbReference>
<dbReference type="SMART" id="SM01352">
    <property type="entry name" value="APCDDC"/>
    <property type="match status" value="1"/>
</dbReference>
<evidence type="ECO:0000313" key="9">
    <source>
        <dbReference type="Proteomes" id="UP000835206"/>
    </source>
</evidence>
<dbReference type="Proteomes" id="UP000835206">
    <property type="component" value="Chromosome 14"/>
</dbReference>
<evidence type="ECO:0000256" key="5">
    <source>
        <dbReference type="ARBA" id="ARBA00023180"/>
    </source>
</evidence>
<gene>
    <name evidence="10 11" type="primary">LOC100645960</name>
</gene>
<reference evidence="10 11" key="1">
    <citation type="submission" date="2025-04" db="UniProtKB">
        <authorList>
            <consortium name="RefSeq"/>
        </authorList>
    </citation>
    <scope>IDENTIFICATION</scope>
</reference>
<accession>A0A9B0C1N6</accession>
<keyword evidence="6" id="KW-1133">Transmembrane helix</keyword>
<dbReference type="GeneID" id="100645960"/>
<evidence type="ECO:0000256" key="2">
    <source>
        <dbReference type="ARBA" id="ARBA00022692"/>
    </source>
</evidence>
<sequence>MQPLITVPFLCLFIGFDYTVSLESETEDDNCEMMMKKIDSDDKAAVTDNTPSRLHSTWISHECEIRAGPKYIIRKYNFFKNDSFLLLQYHYDEESCSIATYTVVARGSVKILSPSIAIPGATETSVQLDSVYLIPLNRQVAHRFGRIMNASCGGTETKWRPYLAQLIYERSMNFSSPTDLNMYDLNYNSLQSRLLRSKKQHTMNCLESFEIDFSELNVLRVEIKRSNIVTKSETIGKSKMRERIELLLGGLARNARSQKTQQKPKRLQSTSLLRADTATDCPICGSVYRATEYSPPLFHQAPPLPAVIGGLWLSVRCESIDGGFWSKRFFRIYSDNSRWFARWNYYGDSACSNSLYSINAAGTYVQRAVRQTRDVKNSNIKTLNTEDLERIQKNLKLNVYRHLFQDTEELNILESKRRQKMKIQKQESTVDASEIQKDNTLPSGTTELELRIVESLLIPLSNIVSTSCEGTTKELKRIRNEAGIWSKNCMFRTGFEAPATLKFKARIGLDWRGDYTLLLASWKDDLWEAPLRQCSETIPSRNHFRESRPLPLFRRGNRYNRFSRYTRNWFLSSFAMCLSTSSSLIHFTVLLLLYRLHFVY</sequence>
<dbReference type="Pfam" id="PF14921">
    <property type="entry name" value="APCDDC"/>
    <property type="match status" value="2"/>
</dbReference>
<keyword evidence="9" id="KW-1185">Reference proteome</keyword>
<feature type="signal peptide" evidence="7">
    <location>
        <begin position="1"/>
        <end position="21"/>
    </location>
</feature>
<dbReference type="RefSeq" id="XP_003400364.1">
    <property type="nucleotide sequence ID" value="XM_003400316.4"/>
</dbReference>